<dbReference type="InterPro" id="IPR008670">
    <property type="entry name" value="CoA_reduct_LuxC"/>
</dbReference>
<organism evidence="2 3">
    <name type="scientific">Aureibaculum marinum</name>
    <dbReference type="NCBI Taxonomy" id="2487930"/>
    <lineage>
        <taxon>Bacteria</taxon>
        <taxon>Pseudomonadati</taxon>
        <taxon>Bacteroidota</taxon>
        <taxon>Flavobacteriia</taxon>
        <taxon>Flavobacteriales</taxon>
        <taxon>Flavobacteriaceae</taxon>
        <taxon>Aureibaculum</taxon>
    </lineage>
</organism>
<comment type="caution">
    <text evidence="2">The sequence shown here is derived from an EMBL/GenBank/DDBJ whole genome shotgun (WGS) entry which is preliminary data.</text>
</comment>
<proteinExistence type="predicted"/>
<dbReference type="SUPFAM" id="SSF53720">
    <property type="entry name" value="ALDH-like"/>
    <property type="match status" value="1"/>
</dbReference>
<dbReference type="Pfam" id="PF05893">
    <property type="entry name" value="LuxC"/>
    <property type="match status" value="1"/>
</dbReference>
<dbReference type="GO" id="GO:0008218">
    <property type="term" value="P:bioluminescence"/>
    <property type="evidence" value="ECO:0007669"/>
    <property type="project" value="InterPro"/>
</dbReference>
<dbReference type="AlphaFoldDB" id="A0A3N4NWM5"/>
<dbReference type="OrthoDB" id="1522941at2"/>
<protein>
    <submittedName>
        <fullName evidence="2">Acyl-CoA reductase</fullName>
    </submittedName>
</protein>
<reference evidence="2 3" key="1">
    <citation type="submission" date="2018-11" db="EMBL/GenBank/DDBJ databases">
        <title>Aureibaculum marinum gen. nov., sp. nov., a member of the family Flavobacteriaceae isolated from the Bohai Sea.</title>
        <authorList>
            <person name="Ji X."/>
        </authorList>
    </citation>
    <scope>NUCLEOTIDE SEQUENCE [LARGE SCALE GENOMIC DNA]</scope>
    <source>
        <strain evidence="2 3">BH-SD17</strain>
    </source>
</reference>
<dbReference type="InterPro" id="IPR016161">
    <property type="entry name" value="Ald_DH/histidinol_DH"/>
</dbReference>
<name>A0A3N4NWM5_9FLAO</name>
<keyword evidence="3" id="KW-1185">Reference proteome</keyword>
<keyword evidence="1" id="KW-0521">NADP</keyword>
<dbReference type="GO" id="GO:0003995">
    <property type="term" value="F:acyl-CoA dehydrogenase activity"/>
    <property type="evidence" value="ECO:0007669"/>
    <property type="project" value="InterPro"/>
</dbReference>
<dbReference type="EMBL" id="RPFJ01000006">
    <property type="protein sequence ID" value="RPD98668.1"/>
    <property type="molecule type" value="Genomic_DNA"/>
</dbReference>
<evidence type="ECO:0000313" key="3">
    <source>
        <dbReference type="Proteomes" id="UP000270856"/>
    </source>
</evidence>
<evidence type="ECO:0000313" key="2">
    <source>
        <dbReference type="EMBL" id="RPD98668.1"/>
    </source>
</evidence>
<sequence length="352" mass="40663">MVLEKRINAFAELGNFLSQFSQQKIEKKEDVLFNDLFFDAVKLQINRATEFNSWFTKDNVLYAIENWSKLLNKNELTAWTSCYNLNIDTSKTVAVIMAGNIPLVGFHDFLSVLISGHHICIKQSSNDKHFLPLLAKYLEHVEPNFKGKIHFTEEKLTDFDATIATGSNNTARYFKYYFGNKPHIIRNNRNSVAVLTGNENLDTLKGIGEDIFRYFGLGCRSVSKLFVPKGYDFNLFFNAIYEYNDIINYKKYENNYDYNKAVYLMSEFDILENGFFMIKEDNSYSSPIATAFYEYYDNLDNLKSKLKADNDYIQCVVSDVLENTVNFGKTQQPGLSEYADGVDTLKFLSELE</sequence>
<dbReference type="RefSeq" id="WP_123896984.1">
    <property type="nucleotide sequence ID" value="NZ_RPFJ01000006.1"/>
</dbReference>
<accession>A0A3N4NWM5</accession>
<evidence type="ECO:0000256" key="1">
    <source>
        <dbReference type="ARBA" id="ARBA00022857"/>
    </source>
</evidence>
<dbReference type="Proteomes" id="UP000270856">
    <property type="component" value="Unassembled WGS sequence"/>
</dbReference>
<gene>
    <name evidence="2" type="ORF">EGM88_05620</name>
</gene>